<protein>
    <submittedName>
        <fullName evidence="2">TATA box-binding protein</fullName>
    </submittedName>
</protein>
<name>I6SK03_THAWE</name>
<proteinExistence type="predicted"/>
<feature type="region of interest" description="Disordered" evidence="1">
    <location>
        <begin position="1"/>
        <end position="23"/>
    </location>
</feature>
<organism evidence="2">
    <name type="scientific">Thalassiosira weissflogii</name>
    <name type="common">Marine diatom</name>
    <dbReference type="NCBI Taxonomy" id="1577725"/>
    <lineage>
        <taxon>Eukaryota</taxon>
        <taxon>Sar</taxon>
        <taxon>Stramenopiles</taxon>
        <taxon>Ochrophyta</taxon>
        <taxon>Bacillariophyta</taxon>
        <taxon>Coscinodiscophyceae</taxon>
        <taxon>Thalassiosirophycidae</taxon>
        <taxon>Thalassiosirales</taxon>
        <taxon>Thalassiosiraceae</taxon>
        <taxon>Conticribra</taxon>
    </lineage>
</organism>
<feature type="non-terminal residue" evidence="2">
    <location>
        <position position="1"/>
    </location>
</feature>
<feature type="compositionally biased region" description="Basic residues" evidence="1">
    <location>
        <begin position="1"/>
        <end position="15"/>
    </location>
</feature>
<dbReference type="AlphaFoldDB" id="I6SK03"/>
<accession>I6SK03</accession>
<sequence>PPLRRRHHAPPRTARHGPPLLLRPHGRHRHEELAQFQPGHQKIRLHSRTGGIPAPILHRFQSAEHRGDGGRGLSHSVGGGGVRSSDVFELRARVVPGVDLQVGAASRGLVDFRQ</sequence>
<evidence type="ECO:0000313" key="2">
    <source>
        <dbReference type="EMBL" id="AFM78116.1"/>
    </source>
</evidence>
<reference evidence="2" key="1">
    <citation type="journal article" date="2012" name="Appl. Environ. Microbiol.">
        <title>Quantification of diatom gene expression in the sea by selecting uniformly transcribed mRNA as the basis for normalization.</title>
        <authorList>
            <person name="Kang L.K."/>
            <person name="Tsui F.H."/>
            <person name="Chang J."/>
        </authorList>
    </citation>
    <scope>NUCLEOTIDE SEQUENCE</scope>
</reference>
<feature type="non-terminal residue" evidence="2">
    <location>
        <position position="114"/>
    </location>
</feature>
<dbReference type="EMBL" id="JQ762463">
    <property type="protein sequence ID" value="AFM78116.1"/>
    <property type="molecule type" value="Genomic_DNA"/>
</dbReference>
<gene>
    <name evidence="2" type="primary">TBP</name>
</gene>
<evidence type="ECO:0000256" key="1">
    <source>
        <dbReference type="SAM" id="MobiDB-lite"/>
    </source>
</evidence>
<reference evidence="2" key="2">
    <citation type="submission" date="2012-03" db="EMBL/GenBank/DDBJ databases">
        <authorList>
            <person name="Kang L.-K."/>
            <person name="Tsui F.-H."/>
            <person name="Chang J."/>
        </authorList>
    </citation>
    <scope>NUCLEOTIDE SEQUENCE</scope>
</reference>